<evidence type="ECO:0000313" key="1">
    <source>
        <dbReference type="EMBL" id="KAK5118498.1"/>
    </source>
</evidence>
<protein>
    <submittedName>
        <fullName evidence="1">Uncharacterized protein</fullName>
    </submittedName>
</protein>
<organism evidence="1 2">
    <name type="scientific">Meristemomyces frigidus</name>
    <dbReference type="NCBI Taxonomy" id="1508187"/>
    <lineage>
        <taxon>Eukaryota</taxon>
        <taxon>Fungi</taxon>
        <taxon>Dikarya</taxon>
        <taxon>Ascomycota</taxon>
        <taxon>Pezizomycotina</taxon>
        <taxon>Dothideomycetes</taxon>
        <taxon>Dothideomycetidae</taxon>
        <taxon>Mycosphaerellales</taxon>
        <taxon>Teratosphaeriaceae</taxon>
        <taxon>Meristemomyces</taxon>
    </lineage>
</organism>
<sequence>MAQKEQKYILSAGFGRFASTNAAAQALLGPNPGETALKLLQASVTEAKAAGFIIESEDMNPADVKDSLVRFTARLREREWMAVNIGYGVRGVKENTVLFERLLEAVREVRPGAKLVFSNAPDEIVPAIRRNFPGDFDDAAGS</sequence>
<dbReference type="AlphaFoldDB" id="A0AAN7TRW1"/>
<gene>
    <name evidence="1" type="ORF">LTR62_003013</name>
</gene>
<dbReference type="Proteomes" id="UP001310890">
    <property type="component" value="Unassembled WGS sequence"/>
</dbReference>
<dbReference type="EMBL" id="JAVRRL010000002">
    <property type="protein sequence ID" value="KAK5118498.1"/>
    <property type="molecule type" value="Genomic_DNA"/>
</dbReference>
<proteinExistence type="predicted"/>
<name>A0AAN7TRW1_9PEZI</name>
<accession>A0AAN7TRW1</accession>
<reference evidence="1" key="1">
    <citation type="submission" date="2023-08" db="EMBL/GenBank/DDBJ databases">
        <title>Black Yeasts Isolated from many extreme environments.</title>
        <authorList>
            <person name="Coleine C."/>
            <person name="Stajich J.E."/>
            <person name="Selbmann L."/>
        </authorList>
    </citation>
    <scope>NUCLEOTIDE SEQUENCE</scope>
    <source>
        <strain evidence="1">CCFEE 5401</strain>
    </source>
</reference>
<comment type="caution">
    <text evidence="1">The sequence shown here is derived from an EMBL/GenBank/DDBJ whole genome shotgun (WGS) entry which is preliminary data.</text>
</comment>
<evidence type="ECO:0000313" key="2">
    <source>
        <dbReference type="Proteomes" id="UP001310890"/>
    </source>
</evidence>